<reference evidence="4" key="1">
    <citation type="journal article" date="2012" name="Nature">
        <title>A physical, genetic and functional sequence assembly of the barley genome.</title>
        <authorList>
            <consortium name="The International Barley Genome Sequencing Consortium"/>
            <person name="Mayer K.F."/>
            <person name="Waugh R."/>
            <person name="Brown J.W."/>
            <person name="Schulman A."/>
            <person name="Langridge P."/>
            <person name="Platzer M."/>
            <person name="Fincher G.B."/>
            <person name="Muehlbauer G.J."/>
            <person name="Sato K."/>
            <person name="Close T.J."/>
            <person name="Wise R.P."/>
            <person name="Stein N."/>
        </authorList>
    </citation>
    <scope>NUCLEOTIDE SEQUENCE [LARGE SCALE GENOMIC DNA]</scope>
    <source>
        <strain evidence="4">cv. Morex</strain>
    </source>
</reference>
<comment type="similarity">
    <text evidence="1">Belongs to the short-chain dehydrogenases/reductases (SDR) family.</text>
</comment>
<evidence type="ECO:0000256" key="2">
    <source>
        <dbReference type="ARBA" id="ARBA00023002"/>
    </source>
</evidence>
<dbReference type="Gramene" id="HORVU.MOREX.r3.5HG0454130.1">
    <property type="protein sequence ID" value="HORVU.MOREX.r3.5HG0454130.1.CDS1"/>
    <property type="gene ID" value="HORVU.MOREX.r3.5HG0454130"/>
</dbReference>
<keyword evidence="2" id="KW-0560">Oxidoreductase</keyword>
<dbReference type="Pfam" id="PF13561">
    <property type="entry name" value="adh_short_C2"/>
    <property type="match status" value="1"/>
</dbReference>
<dbReference type="PANTHER" id="PTHR43180:SF40">
    <property type="match status" value="1"/>
</dbReference>
<reference evidence="3" key="3">
    <citation type="submission" date="2022-01" db="UniProtKB">
        <authorList>
            <consortium name="EnsemblPlants"/>
        </authorList>
    </citation>
    <scope>IDENTIFICATION</scope>
    <source>
        <strain evidence="3">subsp. vulgare</strain>
    </source>
</reference>
<sequence length="193" mass="20120">MFNNAGITGGNYTGTAIESLDMAGFDRVMAVNLRGLAAGIKHTARAMVPRGVGCILCPSSTAGALGWSGPHAYSVSKTAVVGMVRSAAAELAARDMRVNAISPYPIATPMGARSRREMLGLPPGGAGDEELIRRLFDEDINKMGGGIVLRAEDVARAAVFLASDDATYITGHKHNLMLDGGFSVGKPLKVPFC</sequence>
<dbReference type="Proteomes" id="UP000011116">
    <property type="component" value="Chromosome 5H"/>
</dbReference>
<protein>
    <recommendedName>
        <fullName evidence="5">Xanthoxin dehydrogenase</fullName>
    </recommendedName>
</protein>
<dbReference type="OMA" id="AYAPGMI"/>
<accession>A0A287QUD2</accession>
<name>A0A287QUD2_HORVV</name>
<dbReference type="EnsemblPlants" id="HORVU.MOREX.r3.5HG0454130.1">
    <property type="protein sequence ID" value="HORVU.MOREX.r3.5HG0454130.1.CDS1"/>
    <property type="gene ID" value="HORVU.MOREX.r3.5HG0454130"/>
</dbReference>
<dbReference type="GO" id="GO:0016491">
    <property type="term" value="F:oxidoreductase activity"/>
    <property type="evidence" value="ECO:0007669"/>
    <property type="project" value="UniProtKB-KW"/>
</dbReference>
<evidence type="ECO:0000313" key="3">
    <source>
        <dbReference type="EnsemblPlants" id="HORVU.MOREX.r3.5HG0454130.1.CDS1"/>
    </source>
</evidence>
<dbReference type="InterPro" id="IPR002347">
    <property type="entry name" value="SDR_fam"/>
</dbReference>
<organism evidence="3 4">
    <name type="scientific">Hordeum vulgare subsp. vulgare</name>
    <name type="common">Domesticated barley</name>
    <dbReference type="NCBI Taxonomy" id="112509"/>
    <lineage>
        <taxon>Eukaryota</taxon>
        <taxon>Viridiplantae</taxon>
        <taxon>Streptophyta</taxon>
        <taxon>Embryophyta</taxon>
        <taxon>Tracheophyta</taxon>
        <taxon>Spermatophyta</taxon>
        <taxon>Magnoliopsida</taxon>
        <taxon>Liliopsida</taxon>
        <taxon>Poales</taxon>
        <taxon>Poaceae</taxon>
        <taxon>BOP clade</taxon>
        <taxon>Pooideae</taxon>
        <taxon>Triticodae</taxon>
        <taxon>Triticeae</taxon>
        <taxon>Hordeinae</taxon>
        <taxon>Hordeum</taxon>
    </lineage>
</organism>
<reference evidence="3" key="2">
    <citation type="submission" date="2020-10" db="EMBL/GenBank/DDBJ databases">
        <authorList>
            <person name="Scholz U."/>
            <person name="Mascher M."/>
            <person name="Fiebig A."/>
        </authorList>
    </citation>
    <scope>NUCLEOTIDE SEQUENCE [LARGE SCALE GENOMIC DNA]</scope>
    <source>
        <strain evidence="3">cv. Morex</strain>
    </source>
</reference>
<dbReference type="Gene3D" id="3.40.50.720">
    <property type="entry name" value="NAD(P)-binding Rossmann-like Domain"/>
    <property type="match status" value="1"/>
</dbReference>
<proteinExistence type="inferred from homology"/>
<evidence type="ECO:0000313" key="4">
    <source>
        <dbReference type="Proteomes" id="UP000011116"/>
    </source>
</evidence>
<dbReference type="PANTHER" id="PTHR43180">
    <property type="entry name" value="3-OXOACYL-(ACYL-CARRIER-PROTEIN) REDUCTASE (AFU_ORTHOLOGUE AFUA_6G11210)"/>
    <property type="match status" value="1"/>
</dbReference>
<dbReference type="AlphaFoldDB" id="A0A287QUD2"/>
<dbReference type="PRINTS" id="PR00081">
    <property type="entry name" value="GDHRDH"/>
</dbReference>
<evidence type="ECO:0008006" key="5">
    <source>
        <dbReference type="Google" id="ProtNLM"/>
    </source>
</evidence>
<keyword evidence="4" id="KW-1185">Reference proteome</keyword>
<dbReference type="ExpressionAtlas" id="A0A287QUD2">
    <property type="expression patterns" value="baseline and differential"/>
</dbReference>
<dbReference type="SUPFAM" id="SSF51735">
    <property type="entry name" value="NAD(P)-binding Rossmann-fold domains"/>
    <property type="match status" value="1"/>
</dbReference>
<evidence type="ECO:0000256" key="1">
    <source>
        <dbReference type="ARBA" id="ARBA00006484"/>
    </source>
</evidence>
<dbReference type="SMR" id="A0A287QUD2"/>
<dbReference type="InterPro" id="IPR036291">
    <property type="entry name" value="NAD(P)-bd_dom_sf"/>
</dbReference>